<dbReference type="InterPro" id="IPR050370">
    <property type="entry name" value="HES_HEY"/>
</dbReference>
<name>A0A812DLI2_ACAPH</name>
<evidence type="ECO:0000256" key="5">
    <source>
        <dbReference type="SAM" id="MobiDB-lite"/>
    </source>
</evidence>
<dbReference type="PROSITE" id="PS50888">
    <property type="entry name" value="BHLH"/>
    <property type="match status" value="1"/>
</dbReference>
<dbReference type="Gene3D" id="4.10.280.10">
    <property type="entry name" value="Helix-loop-helix DNA-binding domain"/>
    <property type="match status" value="1"/>
</dbReference>
<evidence type="ECO:0000256" key="4">
    <source>
        <dbReference type="ARBA" id="ARBA00023242"/>
    </source>
</evidence>
<dbReference type="PANTHER" id="PTHR10985">
    <property type="entry name" value="BASIC HELIX-LOOP-HELIX TRANSCRIPTION FACTOR, HES-RELATED"/>
    <property type="match status" value="1"/>
</dbReference>
<keyword evidence="3" id="KW-0804">Transcription</keyword>
<feature type="transmembrane region" description="Helical" evidence="6">
    <location>
        <begin position="51"/>
        <end position="71"/>
    </location>
</feature>
<feature type="transmembrane region" description="Helical" evidence="6">
    <location>
        <begin position="557"/>
        <end position="578"/>
    </location>
</feature>
<evidence type="ECO:0000256" key="2">
    <source>
        <dbReference type="ARBA" id="ARBA00023015"/>
    </source>
</evidence>
<feature type="transmembrane region" description="Helical" evidence="6">
    <location>
        <begin position="20"/>
        <end position="44"/>
    </location>
</feature>
<dbReference type="SUPFAM" id="SSF158457">
    <property type="entry name" value="Orange domain-like"/>
    <property type="match status" value="1"/>
</dbReference>
<evidence type="ECO:0000256" key="6">
    <source>
        <dbReference type="SAM" id="Phobius"/>
    </source>
</evidence>
<dbReference type="InterPro" id="IPR003650">
    <property type="entry name" value="Orange_dom"/>
</dbReference>
<dbReference type="GO" id="GO:0005634">
    <property type="term" value="C:nucleus"/>
    <property type="evidence" value="ECO:0007669"/>
    <property type="project" value="UniProtKB-SubCell"/>
</dbReference>
<keyword evidence="6" id="KW-1133">Transmembrane helix</keyword>
<dbReference type="SMART" id="SM00353">
    <property type="entry name" value="HLH"/>
    <property type="match status" value="1"/>
</dbReference>
<feature type="transmembrane region" description="Helical" evidence="6">
    <location>
        <begin position="173"/>
        <end position="196"/>
    </location>
</feature>
<comment type="caution">
    <text evidence="9">The sequence shown here is derived from an EMBL/GenBank/DDBJ whole genome shotgun (WGS) entry which is preliminary data.</text>
</comment>
<dbReference type="GO" id="GO:0006355">
    <property type="term" value="P:regulation of DNA-templated transcription"/>
    <property type="evidence" value="ECO:0007669"/>
    <property type="project" value="InterPro"/>
</dbReference>
<keyword evidence="6" id="KW-0812">Transmembrane</keyword>
<dbReference type="InterPro" id="IPR036638">
    <property type="entry name" value="HLH_DNA-bd_sf"/>
</dbReference>
<evidence type="ECO:0000259" key="7">
    <source>
        <dbReference type="PROSITE" id="PS50888"/>
    </source>
</evidence>
<feature type="region of interest" description="Disordered" evidence="5">
    <location>
        <begin position="454"/>
        <end position="492"/>
    </location>
</feature>
<dbReference type="OrthoDB" id="6371181at2759"/>
<keyword evidence="10" id="KW-1185">Reference proteome</keyword>
<dbReference type="Gene3D" id="6.10.250.980">
    <property type="match status" value="1"/>
</dbReference>
<keyword evidence="6" id="KW-0472">Membrane</keyword>
<dbReference type="EMBL" id="CAHIKZ030003842">
    <property type="protein sequence ID" value="CAE1304614.1"/>
    <property type="molecule type" value="Genomic_DNA"/>
</dbReference>
<evidence type="ECO:0000259" key="8">
    <source>
        <dbReference type="PROSITE" id="PS51054"/>
    </source>
</evidence>
<dbReference type="Pfam" id="PF07527">
    <property type="entry name" value="Hairy_orange"/>
    <property type="match status" value="1"/>
</dbReference>
<evidence type="ECO:0000256" key="3">
    <source>
        <dbReference type="ARBA" id="ARBA00023163"/>
    </source>
</evidence>
<dbReference type="AlphaFoldDB" id="A0A812DLI2"/>
<feature type="domain" description="BHLH" evidence="7">
    <location>
        <begin position="237"/>
        <end position="292"/>
    </location>
</feature>
<evidence type="ECO:0000256" key="1">
    <source>
        <dbReference type="ARBA" id="ARBA00004123"/>
    </source>
</evidence>
<evidence type="ECO:0000313" key="10">
    <source>
        <dbReference type="Proteomes" id="UP000597762"/>
    </source>
</evidence>
<feature type="compositionally biased region" description="Low complexity" evidence="5">
    <location>
        <begin position="479"/>
        <end position="490"/>
    </location>
</feature>
<accession>A0A812DLI2</accession>
<dbReference type="CDD" id="cd11440">
    <property type="entry name" value="bHLH-O_Cwo_like"/>
    <property type="match status" value="1"/>
</dbReference>
<feature type="transmembrane region" description="Helical" evidence="6">
    <location>
        <begin position="106"/>
        <end position="125"/>
    </location>
</feature>
<evidence type="ECO:0000313" key="9">
    <source>
        <dbReference type="EMBL" id="CAE1304614.1"/>
    </source>
</evidence>
<dbReference type="Proteomes" id="UP000597762">
    <property type="component" value="Unassembled WGS sequence"/>
</dbReference>
<dbReference type="SUPFAM" id="SSF47459">
    <property type="entry name" value="HLH, helix-loop-helix DNA-binding domain"/>
    <property type="match status" value="1"/>
</dbReference>
<gene>
    <name evidence="9" type="ORF">SPHA_57164</name>
</gene>
<feature type="transmembrane region" description="Helical" evidence="6">
    <location>
        <begin position="77"/>
        <end position="99"/>
    </location>
</feature>
<keyword evidence="4" id="KW-0539">Nucleus</keyword>
<dbReference type="PROSITE" id="PS51054">
    <property type="entry name" value="ORANGE"/>
    <property type="match status" value="1"/>
</dbReference>
<dbReference type="InterPro" id="IPR011598">
    <property type="entry name" value="bHLH_dom"/>
</dbReference>
<keyword evidence="2" id="KW-0805">Transcription regulation</keyword>
<dbReference type="Pfam" id="PF00010">
    <property type="entry name" value="HLH"/>
    <property type="match status" value="1"/>
</dbReference>
<dbReference type="GO" id="GO:0003677">
    <property type="term" value="F:DNA binding"/>
    <property type="evidence" value="ECO:0007669"/>
    <property type="project" value="InterPro"/>
</dbReference>
<comment type="subcellular location">
    <subcellularLocation>
        <location evidence="1">Nucleus</location>
    </subcellularLocation>
</comment>
<proteinExistence type="predicted"/>
<sequence length="588" mass="67767">MQWFPRVSCQTPLFHFLCLFYSFFFKFFLVSLSTLLLHTLSFFLFFSYSHFFLLFSLLLTVLISPFLLLSLLPSVSFILFFTFTLSFFYYLLLSLLFVFHTLSFTFLSLFFTLFYHFFLSLSFSFSSLHSLSLSFILSSSFTQSLPLSLSLSLSLTFTHCQSLSFILCQPLFILFFTFTLSFILSPLFILCLFLFLCFHSVNNHFPLHIAMGPLNFATSVEDYEMHGPPSKKPKTPRDPMSHRIIEKRRRDRMNNCLADLSRLIPANYMKQGQGRIEKTEIIEMAIRHIKHLQNVHRSIVSQGQCCAEKFYLGFKECEAETIRYFVECEGLDSKDQFCMRVISHLEAASQKFISGNGNCGEYRKEETNTDDKGNINSTIGSECESSKPQNLKAEMVPQSVPAILAPSHESINSATSKQLRNLLSHGNSGFEQVDSGNGSCVDSLSAYSSSESYVSSIPSHEDGGSHLASTEAESHYRSHSSSEGSSSSNSKDSKFTNYKFKHDITKRFSQEEKFSVDPSVSAHHERILEHDRETENMNREYIYLSFYFEFAFIHSYFLSRSFSICLFTNILGEFFFFFKKKRKYLKRL</sequence>
<protein>
    <submittedName>
        <fullName evidence="9">Uncharacterized protein</fullName>
    </submittedName>
</protein>
<dbReference type="FunFam" id="4.10.280.10:FF:000079">
    <property type="entry name" value="CLUMA_CG001539, isoform A"/>
    <property type="match status" value="1"/>
</dbReference>
<feature type="domain" description="Orange" evidence="8">
    <location>
        <begin position="310"/>
        <end position="345"/>
    </location>
</feature>
<organism evidence="9 10">
    <name type="scientific">Acanthosepion pharaonis</name>
    <name type="common">Pharaoh cuttlefish</name>
    <name type="synonym">Sepia pharaonis</name>
    <dbReference type="NCBI Taxonomy" id="158019"/>
    <lineage>
        <taxon>Eukaryota</taxon>
        <taxon>Metazoa</taxon>
        <taxon>Spiralia</taxon>
        <taxon>Lophotrochozoa</taxon>
        <taxon>Mollusca</taxon>
        <taxon>Cephalopoda</taxon>
        <taxon>Coleoidea</taxon>
        <taxon>Decapodiformes</taxon>
        <taxon>Sepiida</taxon>
        <taxon>Sepiina</taxon>
        <taxon>Sepiidae</taxon>
        <taxon>Acanthosepion</taxon>
    </lineage>
</organism>
<reference evidence="9" key="1">
    <citation type="submission" date="2021-01" db="EMBL/GenBank/DDBJ databases">
        <authorList>
            <person name="Li R."/>
            <person name="Bekaert M."/>
        </authorList>
    </citation>
    <scope>NUCLEOTIDE SEQUENCE</scope>
    <source>
        <strain evidence="9">Farmed</strain>
    </source>
</reference>
<dbReference type="GO" id="GO:0046983">
    <property type="term" value="F:protein dimerization activity"/>
    <property type="evidence" value="ECO:0007669"/>
    <property type="project" value="InterPro"/>
</dbReference>